<dbReference type="GO" id="GO:0044183">
    <property type="term" value="F:protein folding chaperone"/>
    <property type="evidence" value="ECO:0007669"/>
    <property type="project" value="TreeGrafter"/>
</dbReference>
<comment type="catalytic activity">
    <reaction evidence="1 11 12">
        <text>[protein]-peptidylproline (omega=180) = [protein]-peptidylproline (omega=0)</text>
        <dbReference type="Rhea" id="RHEA:16237"/>
        <dbReference type="Rhea" id="RHEA-COMP:10747"/>
        <dbReference type="Rhea" id="RHEA-COMP:10748"/>
        <dbReference type="ChEBI" id="CHEBI:83833"/>
        <dbReference type="ChEBI" id="CHEBI:83834"/>
        <dbReference type="EC" id="5.2.1.8"/>
    </reaction>
</comment>
<dbReference type="FunFam" id="3.10.50.40:FF:000001">
    <property type="entry name" value="Trigger factor"/>
    <property type="match status" value="1"/>
</dbReference>
<dbReference type="GO" id="GO:0051301">
    <property type="term" value="P:cell division"/>
    <property type="evidence" value="ECO:0007669"/>
    <property type="project" value="UniProtKB-KW"/>
</dbReference>
<dbReference type="PIRSF" id="PIRSF003095">
    <property type="entry name" value="Trigger_factor"/>
    <property type="match status" value="1"/>
</dbReference>
<gene>
    <name evidence="11 15" type="primary">tig</name>
    <name evidence="15" type="ORF">FGKAn22_13510</name>
</gene>
<keyword evidence="6 11" id="KW-0697">Rotamase</keyword>
<evidence type="ECO:0000256" key="6">
    <source>
        <dbReference type="ARBA" id="ARBA00023110"/>
    </source>
</evidence>
<evidence type="ECO:0000259" key="14">
    <source>
        <dbReference type="PROSITE" id="PS50059"/>
    </source>
</evidence>
<dbReference type="PROSITE" id="PS50059">
    <property type="entry name" value="FKBP_PPIASE"/>
    <property type="match status" value="1"/>
</dbReference>
<dbReference type="GO" id="GO:0051083">
    <property type="term" value="P:'de novo' cotranslational protein folding"/>
    <property type="evidence" value="ECO:0007669"/>
    <property type="project" value="TreeGrafter"/>
</dbReference>
<keyword evidence="8 11" id="KW-0413">Isomerase</keyword>
<accession>A0AAN1SYX9</accession>
<evidence type="ECO:0000256" key="10">
    <source>
        <dbReference type="ARBA" id="ARBA00029986"/>
    </source>
</evidence>
<dbReference type="Gene3D" id="1.10.3120.10">
    <property type="entry name" value="Trigger factor, C-terminal domain"/>
    <property type="match status" value="1"/>
</dbReference>
<keyword evidence="5 11" id="KW-0132">Cell division</keyword>
<evidence type="ECO:0000256" key="5">
    <source>
        <dbReference type="ARBA" id="ARBA00022618"/>
    </source>
</evidence>
<name>A0AAN1SYX9_9PROT</name>
<dbReference type="Pfam" id="PF00254">
    <property type="entry name" value="FKBP_C"/>
    <property type="match status" value="1"/>
</dbReference>
<dbReference type="RefSeq" id="WP_212784900.1">
    <property type="nucleotide sequence ID" value="NZ_AP019536.1"/>
</dbReference>
<dbReference type="InterPro" id="IPR027304">
    <property type="entry name" value="Trigger_fact/SurA_dom_sf"/>
</dbReference>
<dbReference type="GO" id="GO:0015031">
    <property type="term" value="P:protein transport"/>
    <property type="evidence" value="ECO:0007669"/>
    <property type="project" value="UniProtKB-UniRule"/>
</dbReference>
<dbReference type="SUPFAM" id="SSF54534">
    <property type="entry name" value="FKBP-like"/>
    <property type="match status" value="1"/>
</dbReference>
<dbReference type="Pfam" id="PF05697">
    <property type="entry name" value="Trigger_N"/>
    <property type="match status" value="1"/>
</dbReference>
<evidence type="ECO:0000256" key="11">
    <source>
        <dbReference type="HAMAP-Rule" id="MF_00303"/>
    </source>
</evidence>
<dbReference type="GO" id="GO:0043022">
    <property type="term" value="F:ribosome binding"/>
    <property type="evidence" value="ECO:0007669"/>
    <property type="project" value="TreeGrafter"/>
</dbReference>
<evidence type="ECO:0000256" key="8">
    <source>
        <dbReference type="ARBA" id="ARBA00023235"/>
    </source>
</evidence>
<dbReference type="InterPro" id="IPR036611">
    <property type="entry name" value="Trigger_fac_ribosome-bd_sf"/>
</dbReference>
<keyword evidence="11" id="KW-0963">Cytoplasm</keyword>
<dbReference type="InterPro" id="IPR008880">
    <property type="entry name" value="Trigger_fac_C"/>
</dbReference>
<proteinExistence type="inferred from homology"/>
<comment type="domain">
    <text evidence="11">Consists of 3 domains; the N-terminus binds the ribosome, the middle domain has PPIase activity, while the C-terminus has intrinsic chaperone activity on its own.</text>
</comment>
<dbReference type="Gene3D" id="3.30.70.1050">
    <property type="entry name" value="Trigger factor ribosome-binding domain"/>
    <property type="match status" value="1"/>
</dbReference>
<evidence type="ECO:0000256" key="12">
    <source>
        <dbReference type="PROSITE-ProRule" id="PRU00277"/>
    </source>
</evidence>
<dbReference type="InterPro" id="IPR001179">
    <property type="entry name" value="PPIase_FKBP_dom"/>
</dbReference>
<evidence type="ECO:0000256" key="13">
    <source>
        <dbReference type="RuleBase" id="RU003914"/>
    </source>
</evidence>
<dbReference type="Pfam" id="PF05698">
    <property type="entry name" value="Trigger_C"/>
    <property type="match status" value="1"/>
</dbReference>
<evidence type="ECO:0000313" key="16">
    <source>
        <dbReference type="Proteomes" id="UP001319121"/>
    </source>
</evidence>
<organism evidence="15 16">
    <name type="scientific">Ferrigenium kumadai</name>
    <dbReference type="NCBI Taxonomy" id="1682490"/>
    <lineage>
        <taxon>Bacteria</taxon>
        <taxon>Pseudomonadati</taxon>
        <taxon>Pseudomonadota</taxon>
        <taxon>Betaproteobacteria</taxon>
        <taxon>Nitrosomonadales</taxon>
        <taxon>Gallionellaceae</taxon>
        <taxon>Ferrigenium</taxon>
    </lineage>
</organism>
<evidence type="ECO:0000256" key="9">
    <source>
        <dbReference type="ARBA" id="ARBA00023306"/>
    </source>
</evidence>
<comment type="subcellular location">
    <subcellularLocation>
        <location evidence="11">Cytoplasm</location>
    </subcellularLocation>
    <text evidence="11">About half TF is bound to the ribosome near the polypeptide exit tunnel while the other half is free in the cytoplasm.</text>
</comment>
<evidence type="ECO:0000313" key="15">
    <source>
        <dbReference type="EMBL" id="BBI99658.1"/>
    </source>
</evidence>
<dbReference type="KEGG" id="fku:FGKAn22_13510"/>
<sequence length="432" mass="48119">MSSVETVSALERRLNASIPQQAIRSQVANRLKHIGRTAKLAGFRPGKIPAKVLEQHYGAQAHQEALGEALQQSFAEAAQANNLKVAGYPQFEIKTNDLNAEQIEYSATFEVYPEVVMGDVGGETIERAVYELGQSDVDNTIATLRKQRATFEKVDRAAQAEDQVRIDFTGKLNGEVFQGGEAKDYPFQLGMGRMLPEFEAAITGMKAGETKSFDMTFPENYHGKDVAGKQVTFTITLNSVEAPKLPEVDAEFVKSLGVADGDVAKLEEEIRSNLSREVSRRLKGRNKDAAMDALLKVAQFDLPKSLVEWEVQNLMQQTVKDMEARGMKMKGMPLPPELFKERAEKRVKLGLILADLVQKHDLKAKPEQVRALIDDHAQSYDQPEEVVHWYYSNPAHLQEIENLVLEDNVVSWTLGQAKTTDKAVAFNELMGN</sequence>
<dbReference type="InterPro" id="IPR046357">
    <property type="entry name" value="PPIase_dom_sf"/>
</dbReference>
<dbReference type="InterPro" id="IPR037041">
    <property type="entry name" value="Trigger_fac_C_sf"/>
</dbReference>
<dbReference type="GO" id="GO:0043335">
    <property type="term" value="P:protein unfolding"/>
    <property type="evidence" value="ECO:0007669"/>
    <property type="project" value="TreeGrafter"/>
</dbReference>
<keyword evidence="7 11" id="KW-0143">Chaperone</keyword>
<dbReference type="SUPFAM" id="SSF102735">
    <property type="entry name" value="Trigger factor ribosome-binding domain"/>
    <property type="match status" value="1"/>
</dbReference>
<dbReference type="Gene3D" id="3.10.50.40">
    <property type="match status" value="1"/>
</dbReference>
<dbReference type="GO" id="GO:0005737">
    <property type="term" value="C:cytoplasm"/>
    <property type="evidence" value="ECO:0007669"/>
    <property type="project" value="UniProtKB-SubCell"/>
</dbReference>
<feature type="domain" description="PPIase FKBP-type" evidence="14">
    <location>
        <begin position="161"/>
        <end position="251"/>
    </location>
</feature>
<dbReference type="InterPro" id="IPR005215">
    <property type="entry name" value="Trig_fac"/>
</dbReference>
<dbReference type="HAMAP" id="MF_00303">
    <property type="entry name" value="Trigger_factor_Tig"/>
    <property type="match status" value="1"/>
</dbReference>
<dbReference type="InterPro" id="IPR008881">
    <property type="entry name" value="Trigger_fac_ribosome-bd_bac"/>
</dbReference>
<protein>
    <recommendedName>
        <fullName evidence="4 11">Trigger factor</fullName>
        <shortName evidence="11">TF</shortName>
        <ecNumber evidence="3 11">5.2.1.8</ecNumber>
    </recommendedName>
    <alternativeName>
        <fullName evidence="10 11">PPIase</fullName>
    </alternativeName>
</protein>
<evidence type="ECO:0000256" key="1">
    <source>
        <dbReference type="ARBA" id="ARBA00000971"/>
    </source>
</evidence>
<dbReference type="SUPFAM" id="SSF109998">
    <property type="entry name" value="Triger factor/SurA peptide-binding domain-like"/>
    <property type="match status" value="1"/>
</dbReference>
<comment type="similarity">
    <text evidence="2 11 13">Belongs to the FKBP-type PPIase family. Tig subfamily.</text>
</comment>
<reference evidence="15 16" key="1">
    <citation type="submission" date="2019-03" db="EMBL/GenBank/DDBJ databases">
        <title>Complete genome sequence of Ferrigenium kumadai strain An22, a microaerophilic iron-oxidizing bacterium isolated from a paddy field soil.</title>
        <authorList>
            <person name="Watanabe T."/>
            <person name="Asakawa S."/>
        </authorList>
    </citation>
    <scope>NUCLEOTIDE SEQUENCE [LARGE SCALE GENOMIC DNA]</scope>
    <source>
        <strain evidence="15 16">An22</strain>
    </source>
</reference>
<comment type="function">
    <text evidence="11">Involved in protein export. Acts as a chaperone by maintaining the newly synthesized protein in an open conformation. Functions as a peptidyl-prolyl cis-trans isomerase.</text>
</comment>
<dbReference type="EC" id="5.2.1.8" evidence="3 11"/>
<dbReference type="AlphaFoldDB" id="A0AAN1SYX9"/>
<dbReference type="EMBL" id="AP019536">
    <property type="protein sequence ID" value="BBI99658.1"/>
    <property type="molecule type" value="Genomic_DNA"/>
</dbReference>
<dbReference type="PANTHER" id="PTHR30560">
    <property type="entry name" value="TRIGGER FACTOR CHAPERONE AND PEPTIDYL-PROLYL CIS/TRANS ISOMERASE"/>
    <property type="match status" value="1"/>
</dbReference>
<dbReference type="GO" id="GO:0003755">
    <property type="term" value="F:peptidyl-prolyl cis-trans isomerase activity"/>
    <property type="evidence" value="ECO:0007669"/>
    <property type="project" value="UniProtKB-UniRule"/>
</dbReference>
<dbReference type="NCBIfam" id="TIGR00115">
    <property type="entry name" value="tig"/>
    <property type="match status" value="1"/>
</dbReference>
<evidence type="ECO:0000256" key="7">
    <source>
        <dbReference type="ARBA" id="ARBA00023186"/>
    </source>
</evidence>
<evidence type="ECO:0000256" key="2">
    <source>
        <dbReference type="ARBA" id="ARBA00005464"/>
    </source>
</evidence>
<dbReference type="Proteomes" id="UP001319121">
    <property type="component" value="Chromosome"/>
</dbReference>
<evidence type="ECO:0000256" key="4">
    <source>
        <dbReference type="ARBA" id="ARBA00016902"/>
    </source>
</evidence>
<keyword evidence="16" id="KW-1185">Reference proteome</keyword>
<dbReference type="PANTHER" id="PTHR30560:SF3">
    <property type="entry name" value="TRIGGER FACTOR-LIKE PROTEIN TIG, CHLOROPLASTIC"/>
    <property type="match status" value="1"/>
</dbReference>
<evidence type="ECO:0000256" key="3">
    <source>
        <dbReference type="ARBA" id="ARBA00013194"/>
    </source>
</evidence>
<keyword evidence="9 11" id="KW-0131">Cell cycle</keyword>